<dbReference type="EMBL" id="MN126088">
    <property type="protein sequence ID" value="QDO16555.1"/>
    <property type="molecule type" value="mRNA"/>
</dbReference>
<evidence type="ECO:0000256" key="4">
    <source>
        <dbReference type="ARBA" id="ARBA00022833"/>
    </source>
</evidence>
<evidence type="ECO:0000256" key="5">
    <source>
        <dbReference type="ARBA" id="ARBA00023125"/>
    </source>
</evidence>
<dbReference type="Gene3D" id="2.40.50.140">
    <property type="entry name" value="Nucleic acid-binding proteins"/>
    <property type="match status" value="3"/>
</dbReference>
<protein>
    <submittedName>
        <fullName evidence="10">Replication protein A 70 kDa DNA-binding subunit</fullName>
    </submittedName>
</protein>
<dbReference type="AlphaFoldDB" id="A0A516AGW7"/>
<evidence type="ECO:0000256" key="2">
    <source>
        <dbReference type="ARBA" id="ARBA00022723"/>
    </source>
</evidence>
<feature type="compositionally biased region" description="Polar residues" evidence="6">
    <location>
        <begin position="160"/>
        <end position="184"/>
    </location>
</feature>
<comment type="similarity">
    <text evidence="1">Belongs to the replication factor A protein 1 family.</text>
</comment>
<dbReference type="GO" id="GO:0008270">
    <property type="term" value="F:zinc ion binding"/>
    <property type="evidence" value="ECO:0007669"/>
    <property type="project" value="UniProtKB-KW"/>
</dbReference>
<evidence type="ECO:0000313" key="10">
    <source>
        <dbReference type="EMBL" id="QDO16555.1"/>
    </source>
</evidence>
<evidence type="ECO:0000259" key="7">
    <source>
        <dbReference type="Pfam" id="PF01336"/>
    </source>
</evidence>
<evidence type="ECO:0000259" key="8">
    <source>
        <dbReference type="Pfam" id="PF08646"/>
    </source>
</evidence>
<dbReference type="InterPro" id="IPR013955">
    <property type="entry name" value="Rep_factor-A_C"/>
</dbReference>
<keyword evidence="5 10" id="KW-0238">DNA-binding</keyword>
<organism evidence="10">
    <name type="scientific">Crypthecodinium cohnii</name>
    <name type="common">Dinoflagellate</name>
    <name type="synonym">Glenodinium cohnii</name>
    <dbReference type="NCBI Taxonomy" id="2866"/>
    <lineage>
        <taxon>Eukaryota</taxon>
        <taxon>Sar</taxon>
        <taxon>Alveolata</taxon>
        <taxon>Dinophyceae</taxon>
        <taxon>Gonyaulacales</taxon>
        <taxon>Crypthecodiniaceae</taxon>
        <taxon>Crypthecodinium</taxon>
    </lineage>
</organism>
<reference evidence="10" key="1">
    <citation type="journal article" date="2019" name="Microorganisms">
        <title>DNA Damage Response Pathways in Dinoflagellates.</title>
        <authorList>
            <person name="Li C."/>
            <person name="Wong J."/>
        </authorList>
    </citation>
    <scope>NUCLEOTIDE SEQUENCE</scope>
</reference>
<feature type="domain" description="Replication factor A C-terminal" evidence="8">
    <location>
        <begin position="585"/>
        <end position="739"/>
    </location>
</feature>
<dbReference type="CDD" id="cd04474">
    <property type="entry name" value="RPA1_DBD_A"/>
    <property type="match status" value="1"/>
</dbReference>
<dbReference type="Pfam" id="PF08646">
    <property type="entry name" value="Rep_fac-A_C"/>
    <property type="match status" value="1"/>
</dbReference>
<evidence type="ECO:0000256" key="3">
    <source>
        <dbReference type="ARBA" id="ARBA00022771"/>
    </source>
</evidence>
<dbReference type="Pfam" id="PF16900">
    <property type="entry name" value="REPA_OB_2"/>
    <property type="match status" value="1"/>
</dbReference>
<dbReference type="InterPro" id="IPR004365">
    <property type="entry name" value="NA-bd_OB_tRNA"/>
</dbReference>
<proteinExistence type="evidence at transcript level"/>
<name>A0A516AGW7_CRYCO</name>
<dbReference type="PANTHER" id="PTHR47165">
    <property type="entry name" value="OS03G0429900 PROTEIN"/>
    <property type="match status" value="1"/>
</dbReference>
<keyword evidence="2" id="KW-0479">Metal-binding</keyword>
<keyword evidence="4" id="KW-0862">Zinc</keyword>
<feature type="compositionally biased region" description="Gly residues" evidence="6">
    <location>
        <begin position="86"/>
        <end position="116"/>
    </location>
</feature>
<dbReference type="FunFam" id="2.40.50.140:FF:000041">
    <property type="entry name" value="Replication protein A subunit"/>
    <property type="match status" value="1"/>
</dbReference>
<feature type="compositionally biased region" description="Low complexity" evidence="6">
    <location>
        <begin position="223"/>
        <end position="267"/>
    </location>
</feature>
<dbReference type="CDD" id="cd04475">
    <property type="entry name" value="RPA1_DBD_B"/>
    <property type="match status" value="1"/>
</dbReference>
<feature type="region of interest" description="Disordered" evidence="6">
    <location>
        <begin position="1"/>
        <end position="293"/>
    </location>
</feature>
<dbReference type="CDD" id="cd04476">
    <property type="entry name" value="RPA1_DBD_C"/>
    <property type="match status" value="1"/>
</dbReference>
<evidence type="ECO:0000256" key="6">
    <source>
        <dbReference type="SAM" id="MobiDB-lite"/>
    </source>
</evidence>
<feature type="domain" description="OB" evidence="7">
    <location>
        <begin position="309"/>
        <end position="372"/>
    </location>
</feature>
<dbReference type="Pfam" id="PF01336">
    <property type="entry name" value="tRNA_anti-codon"/>
    <property type="match status" value="1"/>
</dbReference>
<sequence>MARGPSGTMDWPKGNDVLPSLAGGGPKPAGGDVPTGFGARNRGGLAPLNSSALHFQKSDEQATPGSAHGQRLGSSHRLGATASSGSGVGGGVGGGSSSSGLGGAMPGPSWGGGGSSGQQLHIGKLPSAIGAQPADLGAPMTAHGSSSSSMQPPPIGGSSGSQTARQMRSGGAQQVGQMPSSRGSLTARDRPSSKGSQQWAVQKGSEVLGLNGGPQLSEKEKQQQQQQQPQQPQQQHQQQFQPFQQPGGPFGSSPASGSAPATAPAAQKSGRLSFGRRGSISQANPPGTFMPIRELSTYSGNRWQIRARVITKGDIRKFNSTRGEGQLCKVDLKDESGEISATFFGKAVDAFYAMLQPGQVYSFARGYVKAANPRFDKGQFVITFEESSIIEPVVEETAIPGVTYEFKSLADLESLPVNTLVDVKAVVFGANDAFTFTAKSGREMTKKEIGLWDPSGEGGHTVDMTLWGERAAGTQVSVGSVVFLKDCRVSEWQGAKTLNSPASIEVDPSDPQAAEIKAQYEASQRVKPVMRAVGGGGGGSGGEGARGRRQSFLELKQEDLALSVQQPGMPLDPNTRTVYRHTAIGTVTGLPTERSPMYPACPALVDKFQPATQAANGPPEQRMCQKKCQEEEGVWRCGAGHTCQQPRYRYIGRAQVMDYSDSCEVNFFDEVGKKLYGCDAEQLQVAWDQEGPEEINRRLLWRKVALKLRSSKEIWQESERVRVNVDEVSEVDLKREGRALLAEVTASLAAMGQSC</sequence>
<keyword evidence="3" id="KW-0863">Zinc-finger</keyword>
<dbReference type="InterPro" id="IPR031657">
    <property type="entry name" value="REPA_OB_2"/>
</dbReference>
<dbReference type="InterPro" id="IPR012340">
    <property type="entry name" value="NA-bd_OB-fold"/>
</dbReference>
<dbReference type="PANTHER" id="PTHR47165:SF4">
    <property type="entry name" value="OS03G0429900 PROTEIN"/>
    <property type="match status" value="1"/>
</dbReference>
<feature type="domain" description="Replication protein A OB" evidence="9">
    <location>
        <begin position="409"/>
        <end position="499"/>
    </location>
</feature>
<dbReference type="SUPFAM" id="SSF50249">
    <property type="entry name" value="Nucleic acid-binding proteins"/>
    <property type="match status" value="3"/>
</dbReference>
<dbReference type="InterPro" id="IPR047192">
    <property type="entry name" value="Euk_RPA1_DBD_C"/>
</dbReference>
<accession>A0A516AGW7</accession>
<dbReference type="GO" id="GO:0003677">
    <property type="term" value="F:DNA binding"/>
    <property type="evidence" value="ECO:0007669"/>
    <property type="project" value="UniProtKB-KW"/>
</dbReference>
<evidence type="ECO:0000256" key="1">
    <source>
        <dbReference type="ARBA" id="ARBA00005690"/>
    </source>
</evidence>
<evidence type="ECO:0000259" key="9">
    <source>
        <dbReference type="Pfam" id="PF16900"/>
    </source>
</evidence>